<sequence length="83" mass="9516">MISFGSLVHIVERYWLCFRTWCMSSEQRVTTSFNGNKKSLRIPIGKVMDKLRFCIMHGAGKTIPRAADRFQILITVALAQRLA</sequence>
<dbReference type="AlphaFoldDB" id="A0A450VR44"/>
<evidence type="ECO:0000313" key="1">
    <source>
        <dbReference type="EMBL" id="VFK07242.1"/>
    </source>
</evidence>
<organism evidence="1">
    <name type="scientific">Candidatus Kentrum sp. LPFa</name>
    <dbReference type="NCBI Taxonomy" id="2126335"/>
    <lineage>
        <taxon>Bacteria</taxon>
        <taxon>Pseudomonadati</taxon>
        <taxon>Pseudomonadota</taxon>
        <taxon>Gammaproteobacteria</taxon>
        <taxon>Candidatus Kentrum</taxon>
    </lineage>
</organism>
<protein>
    <submittedName>
        <fullName evidence="1">Uncharacterized protein</fullName>
    </submittedName>
</protein>
<accession>A0A450VR44</accession>
<dbReference type="EMBL" id="CAADFP010000009">
    <property type="protein sequence ID" value="VFK23977.1"/>
    <property type="molecule type" value="Genomic_DNA"/>
</dbReference>
<evidence type="ECO:0000313" key="2">
    <source>
        <dbReference type="EMBL" id="VFK23977.1"/>
    </source>
</evidence>
<proteinExistence type="predicted"/>
<name>A0A450VR44_9GAMM</name>
<dbReference type="EMBL" id="CAADFM010000008">
    <property type="protein sequence ID" value="VFK07242.1"/>
    <property type="molecule type" value="Genomic_DNA"/>
</dbReference>
<gene>
    <name evidence="1" type="ORF">BECKLPF1236A_GA0070988_1000821</name>
    <name evidence="2" type="ORF">BECKLPF1236C_GA0070990_1000921</name>
</gene>
<reference evidence="1" key="1">
    <citation type="submission" date="2019-02" db="EMBL/GenBank/DDBJ databases">
        <authorList>
            <person name="Gruber-Vodicka R. H."/>
            <person name="Seah K. B. B."/>
        </authorList>
    </citation>
    <scope>NUCLEOTIDE SEQUENCE</scope>
    <source>
        <strain evidence="1">BECK_S312</strain>
        <strain evidence="2">BECK_S426</strain>
    </source>
</reference>